<dbReference type="EMBL" id="AP023091">
    <property type="protein sequence ID" value="BCE21513.1"/>
    <property type="molecule type" value="Genomic_DNA"/>
</dbReference>
<evidence type="ECO:0000313" key="8">
    <source>
        <dbReference type="EMBL" id="BCE85006.1"/>
    </source>
</evidence>
<dbReference type="EMBL" id="AP023093">
    <property type="protein sequence ID" value="BCE39049.1"/>
    <property type="molecule type" value="Genomic_DNA"/>
</dbReference>
<reference evidence="6" key="7">
    <citation type="submission" date="2020-05" db="EMBL/GenBank/DDBJ databases">
        <title>Complete genome sequence of Bradyrhizobium diazoefficiens XF6 isolated from soybean nodule.</title>
        <authorList>
            <person name="Noda R."/>
            <person name="Kakizaki K."/>
            <person name="Minamisawa K."/>
        </authorList>
    </citation>
    <scope>NUCLEOTIDE SEQUENCE</scope>
    <source>
        <strain evidence="6">XF6</strain>
    </source>
</reference>
<reference evidence="2" key="3">
    <citation type="submission" date="2020-05" db="EMBL/GenBank/DDBJ databases">
        <title>Complete genome sequence of Bradyrhizobium diazoefficiens XF2 isolated from soybean nodule.</title>
        <authorList>
            <person name="Noda R."/>
            <person name="Kakizaki K."/>
            <person name="Minamisawa K."/>
        </authorList>
    </citation>
    <scope>NUCLEOTIDE SEQUENCE</scope>
    <source>
        <strain evidence="2">XF2</strain>
    </source>
</reference>
<dbReference type="EMBL" id="AP023098">
    <property type="protein sequence ID" value="BCE85006.1"/>
    <property type="molecule type" value="Genomic_DNA"/>
</dbReference>
<evidence type="ECO:0000313" key="6">
    <source>
        <dbReference type="EMBL" id="BCE65313.1"/>
    </source>
</evidence>
<reference evidence="1" key="1">
    <citation type="submission" date="2020-05" db="EMBL/GenBank/DDBJ databases">
        <title>Complete genome sequence of Bradyrhizobium diazoefficiens XF1 isolated from soybean nodule.</title>
        <authorList>
            <person name="Noda R."/>
            <person name="Kakizaki K."/>
            <person name="Minamisawa K."/>
        </authorList>
    </citation>
    <scope>NUCLEOTIDE SEQUENCE</scope>
    <source>
        <strain evidence="1">XF1</strain>
    </source>
</reference>
<reference evidence="3" key="4">
    <citation type="submission" date="2020-05" db="EMBL/GenBank/DDBJ databases">
        <title>Complete genome sequence of Bradyrhizobium diazoefficiens XF3 isolated from soybean nodule.</title>
        <authorList>
            <person name="Noda R."/>
            <person name="Kakizaki K."/>
            <person name="Minamisawa K."/>
        </authorList>
    </citation>
    <scope>NUCLEOTIDE SEQUENCE</scope>
    <source>
        <strain evidence="3">XF3</strain>
    </source>
</reference>
<reference evidence="5" key="6">
    <citation type="submission" date="2020-05" db="EMBL/GenBank/DDBJ databases">
        <title>Complete genome sequence of Bradyrhizobium diazoefficiens XF5 isolated from soybean nodule.</title>
        <authorList>
            <person name="Noda R."/>
            <person name="Kakizaki K."/>
            <person name="Minamisawa K."/>
        </authorList>
    </citation>
    <scope>NUCLEOTIDE SEQUENCE</scope>
    <source>
        <strain evidence="5">XF5</strain>
    </source>
</reference>
<dbReference type="EMBL" id="AP023092">
    <property type="protein sequence ID" value="BCE30320.1"/>
    <property type="molecule type" value="Genomic_DNA"/>
</dbReference>
<reference evidence="8" key="9">
    <citation type="submission" date="2020-05" db="EMBL/GenBank/DDBJ databases">
        <title>Complete genome sequence of Bradyrhizobium diazoefficiens XF9 isolated from soybean nodule.</title>
        <authorList>
            <person name="Noda R."/>
            <person name="Kakizaki K."/>
            <person name="Minamisawa K."/>
        </authorList>
    </citation>
    <scope>NUCLEOTIDE SEQUENCE</scope>
    <source>
        <strain evidence="8">XF9</strain>
    </source>
</reference>
<sequence length="139" mass="13168">MRTVQVISDAKASPIITAFTMTSADMNITQGDNSFMAGAVADAASGFAVAGAMAAGDAVAAAGAVAVEAAGAGTAGAGVDGAAGTGLIGAGRAVDCAGAAGGVCVWAETGDASQAAASIKTAARLAWKDMIFILRPSSE</sequence>
<proteinExistence type="predicted"/>
<name>A0A809YHG1_9BRAD</name>
<evidence type="ECO:0000313" key="4">
    <source>
        <dbReference type="EMBL" id="BCE47759.1"/>
    </source>
</evidence>
<evidence type="ECO:0000313" key="3">
    <source>
        <dbReference type="EMBL" id="BCE39049.1"/>
    </source>
</evidence>
<reference evidence="9" key="2">
    <citation type="submission" date="2020-05" db="EMBL/GenBank/DDBJ databases">
        <title>Complete genome sequence of Bradyrhizobium diazoefficiens XF10 isolated from soybean nodule.</title>
        <authorList>
            <person name="Noda R."/>
            <person name="Kakizaki K."/>
            <person name="Minamisawa K."/>
        </authorList>
    </citation>
    <scope>NUCLEOTIDE SEQUENCE</scope>
    <source>
        <strain evidence="9">XF10</strain>
    </source>
</reference>
<dbReference type="AlphaFoldDB" id="A0A809YHG1"/>
<reference evidence="7" key="8">
    <citation type="submission" date="2020-05" db="EMBL/GenBank/DDBJ databases">
        <title>Complete genome sequence of Bradyrhizobium diazoefficiens XF8 isolated from soybean nodule.</title>
        <authorList>
            <person name="Noda R."/>
            <person name="Kakizaki K."/>
            <person name="Minamisawa K."/>
        </authorList>
    </citation>
    <scope>NUCLEOTIDE SEQUENCE</scope>
    <source>
        <strain evidence="7">XF8</strain>
    </source>
</reference>
<dbReference type="EMBL" id="AP023097">
    <property type="protein sequence ID" value="BCE73944.1"/>
    <property type="molecule type" value="Genomic_DNA"/>
</dbReference>
<dbReference type="EMBL" id="AP023096">
    <property type="protein sequence ID" value="BCE65313.1"/>
    <property type="molecule type" value="Genomic_DNA"/>
</dbReference>
<evidence type="ECO:0000313" key="2">
    <source>
        <dbReference type="EMBL" id="BCE30320.1"/>
    </source>
</evidence>
<evidence type="ECO:0000313" key="5">
    <source>
        <dbReference type="EMBL" id="BCE56642.1"/>
    </source>
</evidence>
<gene>
    <name evidence="9" type="ORF">XF10B_40770</name>
    <name evidence="1" type="ORF">XF1B_41940</name>
    <name evidence="2" type="ORF">XF2B_40890</name>
    <name evidence="3" type="ORF">XF3B_40800</name>
    <name evidence="4" type="ORF">XF4B_41080</name>
    <name evidence="5" type="ORF">XF5B_41540</name>
    <name evidence="6" type="ORF">XF6B_41120</name>
    <name evidence="7" type="ORF">XF8B_40550</name>
    <name evidence="8" type="ORF">XF9B_64270</name>
</gene>
<reference evidence="4" key="5">
    <citation type="submission" date="2020-05" db="EMBL/GenBank/DDBJ databases">
        <title>Complete genome sequence of Bradyrhizobium diazoefficiens XF4 isolated from soybean nodule.</title>
        <authorList>
            <person name="Noda R."/>
            <person name="Kakizaki K."/>
            <person name="Minamisawa K."/>
        </authorList>
    </citation>
    <scope>NUCLEOTIDE SEQUENCE</scope>
    <source>
        <strain evidence="4">XF4</strain>
    </source>
</reference>
<evidence type="ECO:0000313" key="7">
    <source>
        <dbReference type="EMBL" id="BCE73944.1"/>
    </source>
</evidence>
<evidence type="ECO:0000313" key="1">
    <source>
        <dbReference type="EMBL" id="BCE21513.1"/>
    </source>
</evidence>
<protein>
    <submittedName>
        <fullName evidence="3">Uncharacterized protein</fullName>
    </submittedName>
</protein>
<accession>A0A809YHG1</accession>
<dbReference type="EMBL" id="AP023099">
    <property type="protein sequence ID" value="BCE91279.1"/>
    <property type="molecule type" value="Genomic_DNA"/>
</dbReference>
<evidence type="ECO:0000313" key="9">
    <source>
        <dbReference type="EMBL" id="BCE91279.1"/>
    </source>
</evidence>
<dbReference type="EMBL" id="AP023095">
    <property type="protein sequence ID" value="BCE56642.1"/>
    <property type="molecule type" value="Genomic_DNA"/>
</dbReference>
<dbReference type="EMBL" id="AP023094">
    <property type="protein sequence ID" value="BCE47759.1"/>
    <property type="molecule type" value="Genomic_DNA"/>
</dbReference>
<organism evidence="3">
    <name type="scientific">Bradyrhizobium diazoefficiens</name>
    <dbReference type="NCBI Taxonomy" id="1355477"/>
    <lineage>
        <taxon>Bacteria</taxon>
        <taxon>Pseudomonadati</taxon>
        <taxon>Pseudomonadota</taxon>
        <taxon>Alphaproteobacteria</taxon>
        <taxon>Hyphomicrobiales</taxon>
        <taxon>Nitrobacteraceae</taxon>
        <taxon>Bradyrhizobium</taxon>
    </lineage>
</organism>